<dbReference type="AlphaFoldDB" id="A0A0C3G4K4"/>
<evidence type="ECO:0000313" key="3">
    <source>
        <dbReference type="Proteomes" id="UP000054166"/>
    </source>
</evidence>
<gene>
    <name evidence="2" type="ORF">PILCRDRAFT_314357</name>
</gene>
<accession>A0A0C3G4K4</accession>
<protein>
    <submittedName>
        <fullName evidence="2">Uncharacterized protein</fullName>
    </submittedName>
</protein>
<reference evidence="3" key="2">
    <citation type="submission" date="2015-01" db="EMBL/GenBank/DDBJ databases">
        <title>Evolutionary Origins and Diversification of the Mycorrhizal Mutualists.</title>
        <authorList>
            <consortium name="DOE Joint Genome Institute"/>
            <consortium name="Mycorrhizal Genomics Consortium"/>
            <person name="Kohler A."/>
            <person name="Kuo A."/>
            <person name="Nagy L.G."/>
            <person name="Floudas D."/>
            <person name="Copeland A."/>
            <person name="Barry K.W."/>
            <person name="Cichocki N."/>
            <person name="Veneault-Fourrey C."/>
            <person name="LaButti K."/>
            <person name="Lindquist E.A."/>
            <person name="Lipzen A."/>
            <person name="Lundell T."/>
            <person name="Morin E."/>
            <person name="Murat C."/>
            <person name="Riley R."/>
            <person name="Ohm R."/>
            <person name="Sun H."/>
            <person name="Tunlid A."/>
            <person name="Henrissat B."/>
            <person name="Grigoriev I.V."/>
            <person name="Hibbett D.S."/>
            <person name="Martin F."/>
        </authorList>
    </citation>
    <scope>NUCLEOTIDE SEQUENCE [LARGE SCALE GENOMIC DNA]</scope>
    <source>
        <strain evidence="3">F 1598</strain>
    </source>
</reference>
<evidence type="ECO:0000313" key="2">
    <source>
        <dbReference type="EMBL" id="KIM86744.1"/>
    </source>
</evidence>
<keyword evidence="3" id="KW-1185">Reference proteome</keyword>
<dbReference type="Proteomes" id="UP000054166">
    <property type="component" value="Unassembled WGS sequence"/>
</dbReference>
<proteinExistence type="predicted"/>
<reference evidence="2 3" key="1">
    <citation type="submission" date="2014-04" db="EMBL/GenBank/DDBJ databases">
        <authorList>
            <consortium name="DOE Joint Genome Institute"/>
            <person name="Kuo A."/>
            <person name="Tarkka M."/>
            <person name="Buscot F."/>
            <person name="Kohler A."/>
            <person name="Nagy L.G."/>
            <person name="Floudas D."/>
            <person name="Copeland A."/>
            <person name="Barry K.W."/>
            <person name="Cichocki N."/>
            <person name="Veneault-Fourrey C."/>
            <person name="LaButti K."/>
            <person name="Lindquist E.A."/>
            <person name="Lipzen A."/>
            <person name="Lundell T."/>
            <person name="Morin E."/>
            <person name="Murat C."/>
            <person name="Sun H."/>
            <person name="Tunlid A."/>
            <person name="Henrissat B."/>
            <person name="Grigoriev I.V."/>
            <person name="Hibbett D.S."/>
            <person name="Martin F."/>
            <person name="Nordberg H.P."/>
            <person name="Cantor M.N."/>
            <person name="Hua S.X."/>
        </authorList>
    </citation>
    <scope>NUCLEOTIDE SEQUENCE [LARGE SCALE GENOMIC DNA]</scope>
    <source>
        <strain evidence="2 3">F 1598</strain>
    </source>
</reference>
<dbReference type="HOGENOM" id="CLU_1797183_0_0_1"/>
<feature type="region of interest" description="Disordered" evidence="1">
    <location>
        <begin position="1"/>
        <end position="28"/>
    </location>
</feature>
<evidence type="ECO:0000256" key="1">
    <source>
        <dbReference type="SAM" id="MobiDB-lite"/>
    </source>
</evidence>
<organism evidence="2 3">
    <name type="scientific">Piloderma croceum (strain F 1598)</name>
    <dbReference type="NCBI Taxonomy" id="765440"/>
    <lineage>
        <taxon>Eukaryota</taxon>
        <taxon>Fungi</taxon>
        <taxon>Dikarya</taxon>
        <taxon>Basidiomycota</taxon>
        <taxon>Agaricomycotina</taxon>
        <taxon>Agaricomycetes</taxon>
        <taxon>Agaricomycetidae</taxon>
        <taxon>Atheliales</taxon>
        <taxon>Atheliaceae</taxon>
        <taxon>Piloderma</taxon>
    </lineage>
</organism>
<sequence>MSSSFKVACASTPSMTGRSSGRTRELNSCCSTPTTPLKAGPKQEVPWPGLPPAFPLCPEPLSFYPYSLIHHNLLTLLLDVDKSLLLKSKMLIITFFLNAPTSNDIKSLWKTCSKTRLRDYVLYTLNRVYSICTANKVFIFVSNT</sequence>
<dbReference type="InParanoid" id="A0A0C3G4K4"/>
<name>A0A0C3G4K4_PILCF</name>
<dbReference type="EMBL" id="KN832981">
    <property type="protein sequence ID" value="KIM86744.1"/>
    <property type="molecule type" value="Genomic_DNA"/>
</dbReference>